<proteinExistence type="predicted"/>
<sequence length="83" mass="9233">MEINNTLTLIISKNLAKGLGVSIDPKRDSGIRLLRKLVEEDAISDDQFQLAVKIMNVCNKAVHGEHISYEQALSIIDSADVRR</sequence>
<protein>
    <recommendedName>
        <fullName evidence="3">DUF4145 domain-containing protein</fullName>
    </recommendedName>
</protein>
<dbReference type="Proteomes" id="UP000643672">
    <property type="component" value="Unassembled WGS sequence"/>
</dbReference>
<name>A0A8H8XDX0_9GAMM</name>
<dbReference type="AlphaFoldDB" id="A0A8H8XDX0"/>
<comment type="caution">
    <text evidence="1">The sequence shown here is derived from an EMBL/GenBank/DDBJ whole genome shotgun (WGS) entry which is preliminary data.</text>
</comment>
<gene>
    <name evidence="1" type="ORF">THERMOS_1697</name>
</gene>
<organism evidence="1 2">
    <name type="scientific">Bathymodiolus thermophilus thioautotrophic gill symbiont</name>
    <dbReference type="NCBI Taxonomy" id="2360"/>
    <lineage>
        <taxon>Bacteria</taxon>
        <taxon>Pseudomonadati</taxon>
        <taxon>Pseudomonadota</taxon>
        <taxon>Gammaproteobacteria</taxon>
        <taxon>sulfur-oxidizing symbionts</taxon>
    </lineage>
</organism>
<evidence type="ECO:0000313" key="2">
    <source>
        <dbReference type="Proteomes" id="UP000643672"/>
    </source>
</evidence>
<reference evidence="1 2" key="1">
    <citation type="submission" date="2020-05" db="EMBL/GenBank/DDBJ databases">
        <authorList>
            <person name="Petersen J."/>
            <person name="Sayavedra L."/>
        </authorList>
    </citation>
    <scope>NUCLEOTIDE SEQUENCE [LARGE SCALE GENOMIC DNA]</scope>
    <source>
        <strain evidence="1">B thermophilus SOXS</strain>
    </source>
</reference>
<evidence type="ECO:0008006" key="3">
    <source>
        <dbReference type="Google" id="ProtNLM"/>
    </source>
</evidence>
<dbReference type="RefSeq" id="WP_202763265.1">
    <property type="nucleotide sequence ID" value="NZ_CAESAQ020000076.1"/>
</dbReference>
<accession>A0A8H8XDX0</accession>
<dbReference type="EMBL" id="CAESAQ020000076">
    <property type="protein sequence ID" value="CAB5502939.1"/>
    <property type="molecule type" value="Genomic_DNA"/>
</dbReference>
<keyword evidence="2" id="KW-1185">Reference proteome</keyword>
<evidence type="ECO:0000313" key="1">
    <source>
        <dbReference type="EMBL" id="CAB5502939.1"/>
    </source>
</evidence>